<feature type="transmembrane region" description="Helical" evidence="7">
    <location>
        <begin position="110"/>
        <end position="130"/>
    </location>
</feature>
<comment type="caution">
    <text evidence="8">The sequence shown here is derived from an EMBL/GenBank/DDBJ whole genome shotgun (WGS) entry which is preliminary data.</text>
</comment>
<reference evidence="8" key="1">
    <citation type="journal article" date="2021" name="Sci. Rep.">
        <title>Diploid genomic architecture of Nitzschia inconspicua, an elite biomass production diatom.</title>
        <authorList>
            <person name="Oliver A."/>
            <person name="Podell S."/>
            <person name="Pinowska A."/>
            <person name="Traller J.C."/>
            <person name="Smith S.R."/>
            <person name="McClure R."/>
            <person name="Beliaev A."/>
            <person name="Bohutskyi P."/>
            <person name="Hill E.A."/>
            <person name="Rabines A."/>
            <person name="Zheng H."/>
            <person name="Allen L.Z."/>
            <person name="Kuo A."/>
            <person name="Grigoriev I.V."/>
            <person name="Allen A.E."/>
            <person name="Hazlebeck D."/>
            <person name="Allen E.E."/>
        </authorList>
    </citation>
    <scope>NUCLEOTIDE SEQUENCE</scope>
    <source>
        <strain evidence="8">Hildebrandi</strain>
    </source>
</reference>
<comment type="subcellular location">
    <subcellularLocation>
        <location evidence="1">Membrane</location>
        <topology evidence="1">Multi-pass membrane protein</topology>
    </subcellularLocation>
</comment>
<sequence length="450" mass="47145">MKFTARMCRNEVITVMVISLTFVIRSFGGVVQSFVPASQRVRLGPVIGIDDRVLMNSFQIQNSLDKMPSTMPLPLRPSGRDWSTSKSLSTNNSSSNQSTTLSTNKLDQTLASLTSAFPFFVLGSAILALLKPSSLLWTNKGDLITIMLASVMWGTGLTLTKDDFTVVLQQNWAAVPSGVLCQFLIMPLSALFLGRTILLPSQPYGSALFLGLSLVGCSPGGTASNLVSLIAKADVALSVLLTSCSTILASVATPLLVKLLVGSTIAVSGWTLCTATARVVLLPVLLGMIVNARAPTLASTISRFTPFCSVVLVALICGGVVAENAALLLSTSAGLLPRIVSAVLGLHCLGFLVGYLVPKLGLGFSEKTSRTISIETGMQNSALAVVLARSIGAPPIASLPGALSATVHSCLGSILAAYWRGVDSGRNDNAIKSMNSSPKDSPDDYPELLI</sequence>
<keyword evidence="4 7" id="KW-1133">Transmembrane helix</keyword>
<dbReference type="OrthoDB" id="203097at2759"/>
<evidence type="ECO:0000256" key="2">
    <source>
        <dbReference type="ARBA" id="ARBA00006528"/>
    </source>
</evidence>
<feature type="transmembrane region" description="Helical" evidence="7">
    <location>
        <begin position="304"/>
        <end position="329"/>
    </location>
</feature>
<keyword evidence="3 7" id="KW-0812">Transmembrane</keyword>
<protein>
    <submittedName>
        <fullName evidence="8">Bile acid:sodium symporter</fullName>
    </submittedName>
</protein>
<feature type="transmembrane region" description="Helical" evidence="7">
    <location>
        <begin position="12"/>
        <end position="35"/>
    </location>
</feature>
<dbReference type="PANTHER" id="PTHR10361">
    <property type="entry name" value="SODIUM-BILE ACID COTRANSPORTER"/>
    <property type="match status" value="1"/>
</dbReference>
<evidence type="ECO:0000313" key="8">
    <source>
        <dbReference type="EMBL" id="KAG7344175.1"/>
    </source>
</evidence>
<proteinExistence type="inferred from homology"/>
<evidence type="ECO:0000256" key="4">
    <source>
        <dbReference type="ARBA" id="ARBA00022989"/>
    </source>
</evidence>
<evidence type="ECO:0000256" key="3">
    <source>
        <dbReference type="ARBA" id="ARBA00022692"/>
    </source>
</evidence>
<dbReference type="InterPro" id="IPR002657">
    <property type="entry name" value="BilAc:Na_symport/Acr3"/>
</dbReference>
<accession>A0A9K3KJ40</accession>
<dbReference type="AlphaFoldDB" id="A0A9K3KJ40"/>
<evidence type="ECO:0000256" key="1">
    <source>
        <dbReference type="ARBA" id="ARBA00004141"/>
    </source>
</evidence>
<name>A0A9K3KJ40_9STRA</name>
<feature type="transmembrane region" description="Helical" evidence="7">
    <location>
        <begin position="172"/>
        <end position="193"/>
    </location>
</feature>
<dbReference type="PANTHER" id="PTHR10361:SF28">
    <property type="entry name" value="P3 PROTEIN-RELATED"/>
    <property type="match status" value="1"/>
</dbReference>
<organism evidence="8 9">
    <name type="scientific">Nitzschia inconspicua</name>
    <dbReference type="NCBI Taxonomy" id="303405"/>
    <lineage>
        <taxon>Eukaryota</taxon>
        <taxon>Sar</taxon>
        <taxon>Stramenopiles</taxon>
        <taxon>Ochrophyta</taxon>
        <taxon>Bacillariophyta</taxon>
        <taxon>Bacillariophyceae</taxon>
        <taxon>Bacillariophycidae</taxon>
        <taxon>Bacillariales</taxon>
        <taxon>Bacillariaceae</taxon>
        <taxon>Nitzschia</taxon>
    </lineage>
</organism>
<keyword evidence="5 7" id="KW-0472">Membrane</keyword>
<dbReference type="InterPro" id="IPR004710">
    <property type="entry name" value="Bilac:Na_transpt"/>
</dbReference>
<feature type="compositionally biased region" description="Low complexity" evidence="6">
    <location>
        <begin position="84"/>
        <end position="101"/>
    </location>
</feature>
<evidence type="ECO:0000313" key="9">
    <source>
        <dbReference type="Proteomes" id="UP000693970"/>
    </source>
</evidence>
<dbReference type="GO" id="GO:0016020">
    <property type="term" value="C:membrane"/>
    <property type="evidence" value="ECO:0007669"/>
    <property type="project" value="UniProtKB-SubCell"/>
</dbReference>
<feature type="region of interest" description="Disordered" evidence="6">
    <location>
        <begin position="67"/>
        <end position="101"/>
    </location>
</feature>
<dbReference type="Pfam" id="PF01758">
    <property type="entry name" value="SBF"/>
    <property type="match status" value="1"/>
</dbReference>
<evidence type="ECO:0000256" key="5">
    <source>
        <dbReference type="ARBA" id="ARBA00023136"/>
    </source>
</evidence>
<dbReference type="EMBL" id="JAGRRH010000023">
    <property type="protein sequence ID" value="KAG7344175.1"/>
    <property type="molecule type" value="Genomic_DNA"/>
</dbReference>
<evidence type="ECO:0000256" key="7">
    <source>
        <dbReference type="SAM" id="Phobius"/>
    </source>
</evidence>
<feature type="transmembrane region" description="Helical" evidence="7">
    <location>
        <begin position="269"/>
        <end position="292"/>
    </location>
</feature>
<dbReference type="Proteomes" id="UP000693970">
    <property type="component" value="Unassembled WGS sequence"/>
</dbReference>
<keyword evidence="9" id="KW-1185">Reference proteome</keyword>
<feature type="transmembrane region" description="Helical" evidence="7">
    <location>
        <begin position="235"/>
        <end position="257"/>
    </location>
</feature>
<gene>
    <name evidence="8" type="ORF">IV203_022183</name>
</gene>
<comment type="similarity">
    <text evidence="2">Belongs to the bile acid:sodium symporter (BASS) (TC 2.A.28) family.</text>
</comment>
<reference evidence="8" key="2">
    <citation type="submission" date="2021-04" db="EMBL/GenBank/DDBJ databases">
        <authorList>
            <person name="Podell S."/>
        </authorList>
    </citation>
    <scope>NUCLEOTIDE SEQUENCE</scope>
    <source>
        <strain evidence="8">Hildebrandi</strain>
    </source>
</reference>
<feature type="transmembrane region" description="Helical" evidence="7">
    <location>
        <begin position="335"/>
        <end position="357"/>
    </location>
</feature>
<evidence type="ECO:0000256" key="6">
    <source>
        <dbReference type="SAM" id="MobiDB-lite"/>
    </source>
</evidence>
<feature type="transmembrane region" description="Helical" evidence="7">
    <location>
        <begin position="142"/>
        <end position="160"/>
    </location>
</feature>